<evidence type="ECO:0000313" key="10">
    <source>
        <dbReference type="Proteomes" id="UP001521116"/>
    </source>
</evidence>
<accession>A0ABR3SXD4</accession>
<keyword evidence="10" id="KW-1185">Reference proteome</keyword>
<dbReference type="Proteomes" id="UP001521116">
    <property type="component" value="Unassembled WGS sequence"/>
</dbReference>
<dbReference type="Gene3D" id="1.10.630.10">
    <property type="entry name" value="Cytochrome P450"/>
    <property type="match status" value="1"/>
</dbReference>
<evidence type="ECO:0000256" key="8">
    <source>
        <dbReference type="SAM" id="MobiDB-lite"/>
    </source>
</evidence>
<sequence length="250" mass="27454">MARNLQNLLPQDEKEWTKLPILQTLVPIVAQLMTKVFTGEPLCNNPEWINISINFTIEGSMASRALRSWPAILRPLIYRFIPERRQIQNTYSRADELLQEELFSDVADSRQYSVTQGQLLLSFAAIHTTSTTLYAFLFDLLSTPSLIPELRDEISTVQRDAGGLTKTTLHKLNLLDSCLKERQRLSPLGPSKPPLEPRVPHRATGRPSTAASTPPSPSPTASASRAAPSPPSPASTCTAGWPSTAAGTRG</sequence>
<keyword evidence="5" id="KW-0560">Oxidoreductase</keyword>
<comment type="cofactor">
    <cofactor evidence="1">
        <name>heme</name>
        <dbReference type="ChEBI" id="CHEBI:30413"/>
    </cofactor>
</comment>
<gene>
    <name evidence="9" type="ORF">SLS56_004357</name>
</gene>
<protein>
    <recommendedName>
        <fullName evidence="11">Cytochrome P450</fullName>
    </recommendedName>
</protein>
<name>A0ABR3SXD4_9PEZI</name>
<dbReference type="InterPro" id="IPR001128">
    <property type="entry name" value="Cyt_P450"/>
</dbReference>
<evidence type="ECO:0000256" key="6">
    <source>
        <dbReference type="ARBA" id="ARBA00023004"/>
    </source>
</evidence>
<evidence type="ECO:0008006" key="11">
    <source>
        <dbReference type="Google" id="ProtNLM"/>
    </source>
</evidence>
<dbReference type="EMBL" id="JAJVDC020000039">
    <property type="protein sequence ID" value="KAL1631683.1"/>
    <property type="molecule type" value="Genomic_DNA"/>
</dbReference>
<comment type="similarity">
    <text evidence="2">Belongs to the cytochrome P450 family.</text>
</comment>
<feature type="compositionally biased region" description="Low complexity" evidence="8">
    <location>
        <begin position="205"/>
        <end position="227"/>
    </location>
</feature>
<evidence type="ECO:0000256" key="7">
    <source>
        <dbReference type="ARBA" id="ARBA00023033"/>
    </source>
</evidence>
<feature type="region of interest" description="Disordered" evidence="8">
    <location>
        <begin position="184"/>
        <end position="250"/>
    </location>
</feature>
<evidence type="ECO:0000256" key="1">
    <source>
        <dbReference type="ARBA" id="ARBA00001971"/>
    </source>
</evidence>
<evidence type="ECO:0000256" key="5">
    <source>
        <dbReference type="ARBA" id="ARBA00023002"/>
    </source>
</evidence>
<dbReference type="CDD" id="cd11041">
    <property type="entry name" value="CYP503A1-like"/>
    <property type="match status" value="1"/>
</dbReference>
<keyword evidence="6" id="KW-0408">Iron</keyword>
<evidence type="ECO:0000256" key="2">
    <source>
        <dbReference type="ARBA" id="ARBA00010617"/>
    </source>
</evidence>
<reference evidence="9 10" key="1">
    <citation type="submission" date="2024-02" db="EMBL/GenBank/DDBJ databases">
        <title>De novo assembly and annotation of 12 fungi associated with fruit tree decline syndrome in Ontario, Canada.</title>
        <authorList>
            <person name="Sulman M."/>
            <person name="Ellouze W."/>
            <person name="Ilyukhin E."/>
        </authorList>
    </citation>
    <scope>NUCLEOTIDE SEQUENCE [LARGE SCALE GENOMIC DNA]</scope>
    <source>
        <strain evidence="9 10">M1-105</strain>
    </source>
</reference>
<organism evidence="9 10">
    <name type="scientific">Neofusicoccum ribis</name>
    <dbReference type="NCBI Taxonomy" id="45134"/>
    <lineage>
        <taxon>Eukaryota</taxon>
        <taxon>Fungi</taxon>
        <taxon>Dikarya</taxon>
        <taxon>Ascomycota</taxon>
        <taxon>Pezizomycotina</taxon>
        <taxon>Dothideomycetes</taxon>
        <taxon>Dothideomycetes incertae sedis</taxon>
        <taxon>Botryosphaeriales</taxon>
        <taxon>Botryosphaeriaceae</taxon>
        <taxon>Neofusicoccum</taxon>
    </lineage>
</organism>
<dbReference type="Pfam" id="PF00067">
    <property type="entry name" value="p450"/>
    <property type="match status" value="1"/>
</dbReference>
<comment type="caution">
    <text evidence="9">The sequence shown here is derived from an EMBL/GenBank/DDBJ whole genome shotgun (WGS) entry which is preliminary data.</text>
</comment>
<dbReference type="InterPro" id="IPR036396">
    <property type="entry name" value="Cyt_P450_sf"/>
</dbReference>
<dbReference type="PANTHER" id="PTHR46206">
    <property type="entry name" value="CYTOCHROME P450"/>
    <property type="match status" value="1"/>
</dbReference>
<keyword evidence="7" id="KW-0503">Monooxygenase</keyword>
<evidence type="ECO:0000256" key="4">
    <source>
        <dbReference type="ARBA" id="ARBA00022723"/>
    </source>
</evidence>
<dbReference type="SUPFAM" id="SSF48264">
    <property type="entry name" value="Cytochrome P450"/>
    <property type="match status" value="1"/>
</dbReference>
<keyword evidence="3" id="KW-0349">Heme</keyword>
<evidence type="ECO:0000256" key="3">
    <source>
        <dbReference type="ARBA" id="ARBA00022617"/>
    </source>
</evidence>
<keyword evidence="4" id="KW-0479">Metal-binding</keyword>
<evidence type="ECO:0000313" key="9">
    <source>
        <dbReference type="EMBL" id="KAL1631683.1"/>
    </source>
</evidence>
<proteinExistence type="inferred from homology"/>
<dbReference type="PANTHER" id="PTHR46206:SF2">
    <property type="entry name" value="CYTOCHROME P450 MONOOXYGENASE AUSG-RELATED"/>
    <property type="match status" value="1"/>
</dbReference>